<keyword evidence="5 14" id="KW-0689">Ribosomal protein</keyword>
<evidence type="ECO:0000313" key="15">
    <source>
        <dbReference type="Proteomes" id="UP000727407"/>
    </source>
</evidence>
<evidence type="ECO:0000256" key="4">
    <source>
        <dbReference type="ARBA" id="ARBA00022692"/>
    </source>
</evidence>
<dbReference type="Pfam" id="PF00335">
    <property type="entry name" value="Tetraspanin"/>
    <property type="match status" value="1"/>
</dbReference>
<proteinExistence type="inferred from homology"/>
<dbReference type="FunFam" id="3.30.70.600:FF:000005">
    <property type="entry name" value="28S ribosomal protein S10, mitochondrial"/>
    <property type="match status" value="1"/>
</dbReference>
<feature type="transmembrane region" description="Helical" evidence="12">
    <location>
        <begin position="224"/>
        <end position="247"/>
    </location>
</feature>
<evidence type="ECO:0000256" key="5">
    <source>
        <dbReference type="ARBA" id="ARBA00022980"/>
    </source>
</evidence>
<feature type="transmembrane region" description="Helical" evidence="12">
    <location>
        <begin position="83"/>
        <end position="106"/>
    </location>
</feature>
<dbReference type="SUPFAM" id="SSF48652">
    <property type="entry name" value="Tetraspanin"/>
    <property type="match status" value="1"/>
</dbReference>
<evidence type="ECO:0000256" key="2">
    <source>
        <dbReference type="ARBA" id="ARBA00004173"/>
    </source>
</evidence>
<gene>
    <name evidence="14" type="primary">mrps10</name>
    <name evidence="14" type="ORF">DAT39_002335</name>
</gene>
<feature type="transmembrane region" description="Helical" evidence="12">
    <location>
        <begin position="54"/>
        <end position="76"/>
    </location>
</feature>
<reference evidence="14" key="1">
    <citation type="submission" date="2020-07" db="EMBL/GenBank/DDBJ databases">
        <title>Clarias magur genome sequencing, assembly and annotation.</title>
        <authorList>
            <person name="Kushwaha B."/>
            <person name="Kumar R."/>
            <person name="Das P."/>
            <person name="Joshi C.G."/>
            <person name="Kumar D."/>
            <person name="Nagpure N.S."/>
            <person name="Pandey M."/>
            <person name="Agarwal S."/>
            <person name="Srivastava S."/>
            <person name="Singh M."/>
            <person name="Sahoo L."/>
            <person name="Jayasankar P."/>
            <person name="Meher P.K."/>
            <person name="Koringa P.G."/>
            <person name="Iquebal M.A."/>
            <person name="Das S.P."/>
            <person name="Bit A."/>
            <person name="Patnaik S."/>
            <person name="Patel N."/>
            <person name="Shah T.M."/>
            <person name="Hinsu A."/>
            <person name="Jena J.K."/>
        </authorList>
    </citation>
    <scope>NUCLEOTIDE SEQUENCE</scope>
    <source>
        <strain evidence="14">CIFAMagur01</strain>
        <tissue evidence="14">Testis</tissue>
    </source>
</reference>
<keyword evidence="7" id="KW-0496">Mitochondrion</keyword>
<evidence type="ECO:0000256" key="11">
    <source>
        <dbReference type="ARBA" id="ARBA00035544"/>
    </source>
</evidence>
<feature type="transmembrane region" description="Helical" evidence="12">
    <location>
        <begin position="12"/>
        <end position="34"/>
    </location>
</feature>
<feature type="non-terminal residue" evidence="14">
    <location>
        <position position="403"/>
    </location>
</feature>
<evidence type="ECO:0000256" key="10">
    <source>
        <dbReference type="ARBA" id="ARBA00035261"/>
    </source>
</evidence>
<keyword evidence="15" id="KW-1185">Reference proteome</keyword>
<sequence length="403" mass="45418">MAKGSAFMRRLCIVLNILLGFLGVVLLLVGIVASTFKIEPVISGYYWQDGTQSVLFSIGFGLVTILLSILGVYGAYYEHVLALLLYSIFMTIKFIALLALTIIAILKQPQVEKKIEDSFRNMTSLYNTDVVFHDELDKLQRQAECCGLLHYTDWKDQAPASCDCPQNYTDKGDKCAVSPAIYRSIEEKRNPGTNPKTNQSLMRYVYKANCGPVLMKHVKNTLRILFGIVFTLATIMLAAVIVAMLLWHKINMRSSVAGISHDDDRTKHRINVTPAAFLSTANVSTPHSSPITVTDEPDTLYQKLTVLVKGHDKTVLDSYEFFATLAAQELGLSLAKVFEPPRNIERLTLLKSVHIFKKHRVQYEMRTHYRSIEIDRITGSTARVYLEYIQRNLPEGVAMEVTK</sequence>
<evidence type="ECO:0000256" key="1">
    <source>
        <dbReference type="ARBA" id="ARBA00004141"/>
    </source>
</evidence>
<keyword evidence="6 12" id="KW-1133">Transmembrane helix</keyword>
<dbReference type="InterPro" id="IPR008952">
    <property type="entry name" value="Tetraspanin_EC2_sf"/>
</dbReference>
<evidence type="ECO:0000259" key="13">
    <source>
        <dbReference type="SMART" id="SM01403"/>
    </source>
</evidence>
<dbReference type="OrthoDB" id="438211at2759"/>
<evidence type="ECO:0000256" key="7">
    <source>
        <dbReference type="ARBA" id="ARBA00023128"/>
    </source>
</evidence>
<keyword evidence="8 12" id="KW-0472">Membrane</keyword>
<dbReference type="PRINTS" id="PR00259">
    <property type="entry name" value="TMFOUR"/>
</dbReference>
<organism evidence="14 15">
    <name type="scientific">Clarias magur</name>
    <name type="common">Asian catfish</name>
    <name type="synonym">Macropteronotus magur</name>
    <dbReference type="NCBI Taxonomy" id="1594786"/>
    <lineage>
        <taxon>Eukaryota</taxon>
        <taxon>Metazoa</taxon>
        <taxon>Chordata</taxon>
        <taxon>Craniata</taxon>
        <taxon>Vertebrata</taxon>
        <taxon>Euteleostomi</taxon>
        <taxon>Actinopterygii</taxon>
        <taxon>Neopterygii</taxon>
        <taxon>Teleostei</taxon>
        <taxon>Ostariophysi</taxon>
        <taxon>Siluriformes</taxon>
        <taxon>Clariidae</taxon>
        <taxon>Clarias</taxon>
    </lineage>
</organism>
<dbReference type="InterPro" id="IPR036838">
    <property type="entry name" value="Ribosomal_uS10_dom_sf"/>
</dbReference>
<dbReference type="SUPFAM" id="SSF54999">
    <property type="entry name" value="Ribosomal protein S10"/>
    <property type="match status" value="1"/>
</dbReference>
<keyword evidence="9" id="KW-0687">Ribonucleoprotein</keyword>
<dbReference type="GO" id="GO:0003735">
    <property type="term" value="F:structural constituent of ribosome"/>
    <property type="evidence" value="ECO:0007669"/>
    <property type="project" value="InterPro"/>
</dbReference>
<dbReference type="EMBL" id="QNUK01000017">
    <property type="protein sequence ID" value="KAF5907904.1"/>
    <property type="molecule type" value="Genomic_DNA"/>
</dbReference>
<dbReference type="GO" id="GO:0016020">
    <property type="term" value="C:membrane"/>
    <property type="evidence" value="ECO:0007669"/>
    <property type="project" value="UniProtKB-SubCell"/>
</dbReference>
<accession>A0A8J4XAJ8</accession>
<evidence type="ECO:0000256" key="9">
    <source>
        <dbReference type="ARBA" id="ARBA00023274"/>
    </source>
</evidence>
<dbReference type="SMART" id="SM01403">
    <property type="entry name" value="Ribosomal_S10"/>
    <property type="match status" value="1"/>
</dbReference>
<dbReference type="Proteomes" id="UP000727407">
    <property type="component" value="Unassembled WGS sequence"/>
</dbReference>
<dbReference type="Pfam" id="PF00338">
    <property type="entry name" value="Ribosomal_S10"/>
    <property type="match status" value="1"/>
</dbReference>
<dbReference type="GO" id="GO:0006412">
    <property type="term" value="P:translation"/>
    <property type="evidence" value="ECO:0007669"/>
    <property type="project" value="InterPro"/>
</dbReference>
<keyword evidence="4 12" id="KW-0812">Transmembrane</keyword>
<dbReference type="HAMAP" id="MF_00508">
    <property type="entry name" value="Ribosomal_uS10"/>
    <property type="match status" value="1"/>
</dbReference>
<dbReference type="GO" id="GO:0005763">
    <property type="term" value="C:mitochondrial small ribosomal subunit"/>
    <property type="evidence" value="ECO:0007669"/>
    <property type="project" value="InterPro"/>
</dbReference>
<dbReference type="Gene3D" id="1.10.1450.10">
    <property type="entry name" value="Tetraspanin"/>
    <property type="match status" value="1"/>
</dbReference>
<dbReference type="PANTHER" id="PTHR13334:SF4">
    <property type="entry name" value="SMALL RIBOSOMAL SUBUNIT PROTEIN US10M"/>
    <property type="match status" value="1"/>
</dbReference>
<dbReference type="InterPro" id="IPR040055">
    <property type="entry name" value="Ribosomal_uS10m"/>
</dbReference>
<protein>
    <recommendedName>
        <fullName evidence="10">Small ribosomal subunit protein uS10m</fullName>
    </recommendedName>
    <alternativeName>
        <fullName evidence="11">28S ribosomal protein S10, mitochondrial</fullName>
    </alternativeName>
</protein>
<dbReference type="PANTHER" id="PTHR13334">
    <property type="entry name" value="MITOCHONDRIAL 28S RIBOSOMAL PROTEIN S10"/>
    <property type="match status" value="1"/>
</dbReference>
<feature type="domain" description="Small ribosomal subunit protein uS10" evidence="13">
    <location>
        <begin position="305"/>
        <end position="402"/>
    </location>
</feature>
<evidence type="ECO:0000256" key="12">
    <source>
        <dbReference type="SAM" id="Phobius"/>
    </source>
</evidence>
<name>A0A8J4XAJ8_CLAMG</name>
<evidence type="ECO:0000313" key="14">
    <source>
        <dbReference type="EMBL" id="KAF5907904.1"/>
    </source>
</evidence>
<evidence type="ECO:0000256" key="8">
    <source>
        <dbReference type="ARBA" id="ARBA00023136"/>
    </source>
</evidence>
<dbReference type="InterPro" id="IPR027486">
    <property type="entry name" value="Ribosomal_uS10_dom"/>
</dbReference>
<comment type="caution">
    <text evidence="14">The sequence shown here is derived from an EMBL/GenBank/DDBJ whole genome shotgun (WGS) entry which is preliminary data.</text>
</comment>
<comment type="similarity">
    <text evidence="3">Belongs to the universal ribosomal protein uS10 family.</text>
</comment>
<comment type="subcellular location">
    <subcellularLocation>
        <location evidence="1">Membrane</location>
        <topology evidence="1">Multi-pass membrane protein</topology>
    </subcellularLocation>
    <subcellularLocation>
        <location evidence="2">Mitochondrion</location>
    </subcellularLocation>
</comment>
<evidence type="ECO:0000256" key="3">
    <source>
        <dbReference type="ARBA" id="ARBA00007102"/>
    </source>
</evidence>
<dbReference type="InterPro" id="IPR018499">
    <property type="entry name" value="Tetraspanin/Peripherin"/>
</dbReference>
<dbReference type="Gene3D" id="3.30.70.600">
    <property type="entry name" value="Ribosomal protein S10 domain"/>
    <property type="match status" value="1"/>
</dbReference>
<dbReference type="InterPro" id="IPR001848">
    <property type="entry name" value="Ribosomal_uS10"/>
</dbReference>
<dbReference type="AlphaFoldDB" id="A0A8J4XAJ8"/>
<evidence type="ECO:0000256" key="6">
    <source>
        <dbReference type="ARBA" id="ARBA00022989"/>
    </source>
</evidence>